<dbReference type="AlphaFoldDB" id="E6PDX0"/>
<dbReference type="InterPro" id="IPR036324">
    <property type="entry name" value="Mn/Fe_SOD_N_sf"/>
</dbReference>
<evidence type="ECO:0000259" key="5">
    <source>
        <dbReference type="Pfam" id="PF02777"/>
    </source>
</evidence>
<organism evidence="6">
    <name type="scientific">mine drainage metagenome</name>
    <dbReference type="NCBI Taxonomy" id="410659"/>
    <lineage>
        <taxon>unclassified sequences</taxon>
        <taxon>metagenomes</taxon>
        <taxon>ecological metagenomes</taxon>
    </lineage>
</organism>
<dbReference type="EMBL" id="CABL01000002">
    <property type="protein sequence ID" value="CBH74655.1"/>
    <property type="molecule type" value="Genomic_DNA"/>
</dbReference>
<gene>
    <name evidence="6" type="primary">sodB</name>
    <name evidence="6" type="ORF">CARN1_1758</name>
</gene>
<evidence type="ECO:0000256" key="3">
    <source>
        <dbReference type="ARBA" id="ARBA00022723"/>
    </source>
</evidence>
<comment type="similarity">
    <text evidence="1">Belongs to the iron/manganese superoxide dismutase family.</text>
</comment>
<evidence type="ECO:0000256" key="1">
    <source>
        <dbReference type="ARBA" id="ARBA00008714"/>
    </source>
</evidence>
<dbReference type="EC" id="1.15.1.1" evidence="2"/>
<dbReference type="InterPro" id="IPR036314">
    <property type="entry name" value="SOD_C_sf"/>
</dbReference>
<dbReference type="InterPro" id="IPR019832">
    <property type="entry name" value="Mn/Fe_SOD_C"/>
</dbReference>
<keyword evidence="4 6" id="KW-0560">Oxidoreductase</keyword>
<reference evidence="6" key="1">
    <citation type="submission" date="2009-10" db="EMBL/GenBank/DDBJ databases">
        <title>Diversity of trophic interactions inside an arsenic-rich microbial ecosystem.</title>
        <authorList>
            <person name="Bertin P.N."/>
            <person name="Heinrich-Salmeron A."/>
            <person name="Pelletier E."/>
            <person name="Goulhen-Chollet F."/>
            <person name="Arsene-Ploetze F."/>
            <person name="Gallien S."/>
            <person name="Calteau A."/>
            <person name="Vallenet D."/>
            <person name="Casiot C."/>
            <person name="Chane-Woon-Ming B."/>
            <person name="Giloteaux L."/>
            <person name="Barakat M."/>
            <person name="Bonnefoy V."/>
            <person name="Bruneel O."/>
            <person name="Chandler M."/>
            <person name="Cleiss J."/>
            <person name="Duran R."/>
            <person name="Elbaz-Poulichet F."/>
            <person name="Fonknechten N."/>
            <person name="Lauga B."/>
            <person name="Mornico D."/>
            <person name="Ortet P."/>
            <person name="Schaeffer C."/>
            <person name="Siguier P."/>
            <person name="Alexander Thil Smith A."/>
            <person name="Van Dorsselaer A."/>
            <person name="Weissenbach J."/>
            <person name="Medigue C."/>
            <person name="Le Paslier D."/>
        </authorList>
    </citation>
    <scope>NUCLEOTIDE SEQUENCE</scope>
</reference>
<feature type="domain" description="Manganese/iron superoxide dismutase C-terminal" evidence="5">
    <location>
        <begin position="93"/>
        <end position="193"/>
    </location>
</feature>
<dbReference type="GO" id="GO:0046872">
    <property type="term" value="F:metal ion binding"/>
    <property type="evidence" value="ECO:0007669"/>
    <property type="project" value="UniProtKB-KW"/>
</dbReference>
<dbReference type="PANTHER" id="PTHR11404:SF6">
    <property type="entry name" value="SUPEROXIDE DISMUTASE [MN], MITOCHONDRIAL"/>
    <property type="match status" value="1"/>
</dbReference>
<dbReference type="Gene3D" id="3.55.40.20">
    <property type="entry name" value="Iron/manganese superoxide dismutase, C-terminal domain"/>
    <property type="match status" value="1"/>
</dbReference>
<keyword evidence="3" id="KW-0479">Metal-binding</keyword>
<sequence length="195" mass="22015">MHVYTPKKWDLSGLTGISDDTLNIHFGLYEGYVKNTNLLNEHLTTIRTAGKNVGADPAFAELVRRLGFEYNGMRLHEYYFDNLTKGSNDLSGGKLYNALGESFGGFDAWKKDFSAVGAMRGIGWAIAYYDPQAKAVSNHWIAEHEIGNPAGFIPLVVMDVWEHAFIRDYKPSERGKYIESFFANLHWKACEARLP</sequence>
<dbReference type="Pfam" id="PF02777">
    <property type="entry name" value="Sod_Fe_C"/>
    <property type="match status" value="1"/>
</dbReference>
<proteinExistence type="inferred from homology"/>
<dbReference type="PANTHER" id="PTHR11404">
    <property type="entry name" value="SUPEROXIDE DISMUTASE 2"/>
    <property type="match status" value="1"/>
</dbReference>
<protein>
    <recommendedName>
        <fullName evidence="2">superoxide dismutase</fullName>
        <ecNumber evidence="2">1.15.1.1</ecNumber>
    </recommendedName>
</protein>
<comment type="caution">
    <text evidence="6">The sequence shown here is derived from an EMBL/GenBank/DDBJ whole genome shotgun (WGS) entry which is preliminary data.</text>
</comment>
<dbReference type="GO" id="GO:0004784">
    <property type="term" value="F:superoxide dismutase activity"/>
    <property type="evidence" value="ECO:0007669"/>
    <property type="project" value="UniProtKB-EC"/>
</dbReference>
<evidence type="ECO:0000313" key="6">
    <source>
        <dbReference type="EMBL" id="CBH74655.1"/>
    </source>
</evidence>
<dbReference type="SUPFAM" id="SSF46609">
    <property type="entry name" value="Fe,Mn superoxide dismutase (SOD), N-terminal domain"/>
    <property type="match status" value="1"/>
</dbReference>
<name>E6PDX0_9ZZZZ</name>
<evidence type="ECO:0000256" key="4">
    <source>
        <dbReference type="ARBA" id="ARBA00023002"/>
    </source>
</evidence>
<dbReference type="InterPro" id="IPR050265">
    <property type="entry name" value="Fe/Mn_Superoxide_Dismutase"/>
</dbReference>
<accession>E6PDX0</accession>
<evidence type="ECO:0000256" key="2">
    <source>
        <dbReference type="ARBA" id="ARBA00012682"/>
    </source>
</evidence>
<dbReference type="SUPFAM" id="SSF54719">
    <property type="entry name" value="Fe,Mn superoxide dismutase (SOD), C-terminal domain"/>
    <property type="match status" value="1"/>
</dbReference>